<dbReference type="GO" id="GO:0005576">
    <property type="term" value="C:extracellular region"/>
    <property type="evidence" value="ECO:0007669"/>
    <property type="project" value="InterPro"/>
</dbReference>
<gene>
    <name evidence="3" type="ORF">ZHAS_00002713</name>
</gene>
<reference evidence="3 5" key="1">
    <citation type="journal article" date="2014" name="BMC Genomics">
        <title>Genome sequence of Anopheles sinensis provides insight into genetics basis of mosquito competence for malaria parasites.</title>
        <authorList>
            <person name="Zhou D."/>
            <person name="Zhang D."/>
            <person name="Ding G."/>
            <person name="Shi L."/>
            <person name="Hou Q."/>
            <person name="Ye Y."/>
            <person name="Xu Y."/>
            <person name="Zhou H."/>
            <person name="Xiong C."/>
            <person name="Li S."/>
            <person name="Yu J."/>
            <person name="Hong S."/>
            <person name="Yu X."/>
            <person name="Zou P."/>
            <person name="Chen C."/>
            <person name="Chang X."/>
            <person name="Wang W."/>
            <person name="Lv Y."/>
            <person name="Sun Y."/>
            <person name="Ma L."/>
            <person name="Shen B."/>
            <person name="Zhu C."/>
        </authorList>
    </citation>
    <scope>NUCLEOTIDE SEQUENCE [LARGE SCALE GENOMIC DNA]</scope>
</reference>
<feature type="region of interest" description="Disordered" evidence="1">
    <location>
        <begin position="43"/>
        <end position="64"/>
    </location>
</feature>
<evidence type="ECO:0000313" key="5">
    <source>
        <dbReference type="Proteomes" id="UP000030765"/>
    </source>
</evidence>
<dbReference type="GO" id="GO:0008061">
    <property type="term" value="F:chitin binding"/>
    <property type="evidence" value="ECO:0007669"/>
    <property type="project" value="InterPro"/>
</dbReference>
<reference evidence="4" key="2">
    <citation type="submission" date="2020-05" db="UniProtKB">
        <authorList>
            <consortium name="EnsemblMetazoa"/>
        </authorList>
    </citation>
    <scope>IDENTIFICATION</scope>
</reference>
<dbReference type="EMBL" id="KE524622">
    <property type="protein sequence ID" value="KFB35795.1"/>
    <property type="molecule type" value="Genomic_DNA"/>
</dbReference>
<dbReference type="Pfam" id="PF01607">
    <property type="entry name" value="CBM_14"/>
    <property type="match status" value="1"/>
</dbReference>
<dbReference type="Gene3D" id="2.170.140.10">
    <property type="entry name" value="Chitin binding domain"/>
    <property type="match status" value="2"/>
</dbReference>
<dbReference type="EMBL" id="ATLV01010915">
    <property type="status" value="NOT_ANNOTATED_CDS"/>
    <property type="molecule type" value="Genomic_DNA"/>
</dbReference>
<evidence type="ECO:0000313" key="3">
    <source>
        <dbReference type="EMBL" id="KFB35795.1"/>
    </source>
</evidence>
<dbReference type="STRING" id="74873.A0A084VCV1"/>
<accession>A0A084VCV1</accession>
<evidence type="ECO:0000256" key="1">
    <source>
        <dbReference type="SAM" id="MobiDB-lite"/>
    </source>
</evidence>
<evidence type="ECO:0000313" key="4">
    <source>
        <dbReference type="EnsemblMetazoa" id="ASIC002713-PA"/>
    </source>
</evidence>
<proteinExistence type="predicted"/>
<protein>
    <recommendedName>
        <fullName evidence="2">Chitin-binding type-2 domain-containing protein</fullName>
    </recommendedName>
</protein>
<organism evidence="3">
    <name type="scientific">Anopheles sinensis</name>
    <name type="common">Mosquito</name>
    <dbReference type="NCBI Taxonomy" id="74873"/>
    <lineage>
        <taxon>Eukaryota</taxon>
        <taxon>Metazoa</taxon>
        <taxon>Ecdysozoa</taxon>
        <taxon>Arthropoda</taxon>
        <taxon>Hexapoda</taxon>
        <taxon>Insecta</taxon>
        <taxon>Pterygota</taxon>
        <taxon>Neoptera</taxon>
        <taxon>Endopterygota</taxon>
        <taxon>Diptera</taxon>
        <taxon>Nematocera</taxon>
        <taxon>Culicoidea</taxon>
        <taxon>Culicidae</taxon>
        <taxon>Anophelinae</taxon>
        <taxon>Anopheles</taxon>
    </lineage>
</organism>
<dbReference type="OrthoDB" id="6020543at2759"/>
<dbReference type="SUPFAM" id="SSF57625">
    <property type="entry name" value="Invertebrate chitin-binding proteins"/>
    <property type="match status" value="2"/>
</dbReference>
<evidence type="ECO:0000259" key="2">
    <source>
        <dbReference type="PROSITE" id="PS50940"/>
    </source>
</evidence>
<dbReference type="InterPro" id="IPR002557">
    <property type="entry name" value="Chitin-bd_dom"/>
</dbReference>
<dbReference type="EnsemblMetazoa" id="ASIC002713-RA">
    <property type="protein sequence ID" value="ASIC002713-PA"/>
    <property type="gene ID" value="ASIC002713"/>
</dbReference>
<name>A0A084VCV1_ANOSI</name>
<dbReference type="PROSITE" id="PS50940">
    <property type="entry name" value="CHIT_BIND_II"/>
    <property type="match status" value="1"/>
</dbReference>
<dbReference type="VEuPathDB" id="VectorBase:ASIS017114"/>
<dbReference type="Proteomes" id="UP000030765">
    <property type="component" value="Unassembled WGS sequence"/>
</dbReference>
<sequence>MCDCADAYEYSCAGGMRFNPQALQCDLASRVQCPSGGPFVHESDIPVHPPQTVTPEPPSKEPEIDPRCPPLEAGRHAVRYWAHASNCATYYRCSNGQVKELHCPEGSVWDIAVKGCRPPNPNKCCSAVPPAPVLNG</sequence>
<feature type="domain" description="Chitin-binding type-2" evidence="2">
    <location>
        <begin position="65"/>
        <end position="124"/>
    </location>
</feature>
<keyword evidence="5" id="KW-1185">Reference proteome</keyword>
<dbReference type="InterPro" id="IPR036508">
    <property type="entry name" value="Chitin-bd_dom_sf"/>
</dbReference>
<dbReference type="AlphaFoldDB" id="A0A084VCV1"/>
<dbReference type="VEuPathDB" id="VectorBase:ASIC002713"/>
<dbReference type="SMART" id="SM00494">
    <property type="entry name" value="ChtBD2"/>
    <property type="match status" value="1"/>
</dbReference>